<evidence type="ECO:0008006" key="4">
    <source>
        <dbReference type="Google" id="ProtNLM"/>
    </source>
</evidence>
<evidence type="ECO:0000313" key="3">
    <source>
        <dbReference type="Proteomes" id="UP000742786"/>
    </source>
</evidence>
<dbReference type="GO" id="GO:0004803">
    <property type="term" value="F:transposase activity"/>
    <property type="evidence" value="ECO:0007669"/>
    <property type="project" value="InterPro"/>
</dbReference>
<comment type="caution">
    <text evidence="2">The sequence shown here is derived from an EMBL/GenBank/DDBJ whole genome shotgun (WGS) entry which is preliminary data.</text>
</comment>
<evidence type="ECO:0000313" key="2">
    <source>
        <dbReference type="EMBL" id="CAG4885135.1"/>
    </source>
</evidence>
<dbReference type="Proteomes" id="UP000742786">
    <property type="component" value="Unassembled WGS sequence"/>
</dbReference>
<dbReference type="PANTHER" id="PTHR10948">
    <property type="entry name" value="TRANSPOSASE"/>
    <property type="match status" value="1"/>
</dbReference>
<accession>A0A916J7Y4</accession>
<dbReference type="InterPro" id="IPR051917">
    <property type="entry name" value="Transposase-Integrase"/>
</dbReference>
<dbReference type="AlphaFoldDB" id="A0A916J7Y4"/>
<sequence length="68" mass="8193">MMARMKELELENARLKKMYAEERLKAEILKERIARKLNADFFFAHPYASWERGANENMNGLIRQFFPK</sequence>
<feature type="coiled-coil region" evidence="1">
    <location>
        <begin position="5"/>
        <end position="32"/>
    </location>
</feature>
<keyword evidence="1" id="KW-0175">Coiled coil</keyword>
<protein>
    <recommendedName>
        <fullName evidence="4">Transposase</fullName>
    </recommendedName>
</protein>
<evidence type="ECO:0000256" key="1">
    <source>
        <dbReference type="SAM" id="Coils"/>
    </source>
</evidence>
<dbReference type="GO" id="GO:0005829">
    <property type="term" value="C:cytosol"/>
    <property type="evidence" value="ECO:0007669"/>
    <property type="project" value="TreeGrafter"/>
</dbReference>
<dbReference type="PROSITE" id="PS01043">
    <property type="entry name" value="TRANSPOSASE_IS30"/>
    <property type="match status" value="1"/>
</dbReference>
<reference evidence="2" key="1">
    <citation type="submission" date="2021-04" db="EMBL/GenBank/DDBJ databases">
        <authorList>
            <person name="Hornung B."/>
        </authorList>
    </citation>
    <scope>NUCLEOTIDE SEQUENCE</scope>
    <source>
        <strain evidence="2">G5G6</strain>
    </source>
</reference>
<keyword evidence="3" id="KW-1185">Reference proteome</keyword>
<proteinExistence type="predicted"/>
<dbReference type="EMBL" id="CAJQUM010000001">
    <property type="protein sequence ID" value="CAG4885135.1"/>
    <property type="molecule type" value="Genomic_DNA"/>
</dbReference>
<name>A0A916J7Y4_9PROT</name>
<gene>
    <name evidence="2" type="ORF">GTOL_13018</name>
</gene>
<dbReference type="GO" id="GO:0006313">
    <property type="term" value="P:DNA transposition"/>
    <property type="evidence" value="ECO:0007669"/>
    <property type="project" value="InterPro"/>
</dbReference>
<organism evidence="2 3">
    <name type="scientific">Georgfuchsia toluolica</name>
    <dbReference type="NCBI Taxonomy" id="424218"/>
    <lineage>
        <taxon>Bacteria</taxon>
        <taxon>Pseudomonadati</taxon>
        <taxon>Pseudomonadota</taxon>
        <taxon>Betaproteobacteria</taxon>
        <taxon>Nitrosomonadales</taxon>
        <taxon>Sterolibacteriaceae</taxon>
        <taxon>Georgfuchsia</taxon>
    </lineage>
</organism>
<dbReference type="GO" id="GO:0003677">
    <property type="term" value="F:DNA binding"/>
    <property type="evidence" value="ECO:0007669"/>
    <property type="project" value="InterPro"/>
</dbReference>
<dbReference type="PANTHER" id="PTHR10948:SF23">
    <property type="entry name" value="TRANSPOSASE INSI FOR INSERTION SEQUENCE ELEMENT IS30A-RELATED"/>
    <property type="match status" value="1"/>
</dbReference>
<dbReference type="InterPro" id="IPR001598">
    <property type="entry name" value="Transposase_IS30_CS"/>
</dbReference>